<evidence type="ECO:0000259" key="4">
    <source>
        <dbReference type="PROSITE" id="PS01124"/>
    </source>
</evidence>
<dbReference type="SMART" id="SM00342">
    <property type="entry name" value="HTH_ARAC"/>
    <property type="match status" value="1"/>
</dbReference>
<evidence type="ECO:0000313" key="6">
    <source>
        <dbReference type="Proteomes" id="UP000771797"/>
    </source>
</evidence>
<dbReference type="InterPro" id="IPR020449">
    <property type="entry name" value="Tscrpt_reg_AraC-type_HTH"/>
</dbReference>
<name>A0ABQ6Y9A7_9GAMM</name>
<dbReference type="SUPFAM" id="SSF46689">
    <property type="entry name" value="Homeodomain-like"/>
    <property type="match status" value="1"/>
</dbReference>
<keyword evidence="6" id="KW-1185">Reference proteome</keyword>
<evidence type="ECO:0000313" key="5">
    <source>
        <dbReference type="EMBL" id="KAF0806289.1"/>
    </source>
</evidence>
<gene>
    <name evidence="5" type="ORF">A6D6_01624</name>
</gene>
<sequence length="342" mass="37861">MAHGAADTHSVAVHFVKLVTDFIESRGLSAAGLLGESDLTLEDLNDPNGRVSFTKFDHLLNLTAKTLDEPCLGLKLGQSIRPGHLGSHGFALMSCSTGAELMQQHMRYSMLTIDAAHVVIEQSGNDYIRYLRSSLQDRAQLGRLQDELNMATTVAMARWFTNRNDLAPKWVSFQHPEPSDTTPYCAFFNCPVHFSRPETAVCVDGSYLFITLPHANPQLRQMMDDVCAGLVKQLGTALEPGWVAQARQLILKSFKAGLPDIGTVADATNMSEEELKSQLAQRGTSFRGFVDELRQALALGYVRDPSLSLVDIAYLLGFSEQSAFQRAFKRWTGKTPGEYRKF</sequence>
<organism evidence="5 6">
    <name type="scientific">Alcanivorax xiamenensis</name>
    <dbReference type="NCBI Taxonomy" id="1177156"/>
    <lineage>
        <taxon>Bacteria</taxon>
        <taxon>Pseudomonadati</taxon>
        <taxon>Pseudomonadota</taxon>
        <taxon>Gammaproteobacteria</taxon>
        <taxon>Oceanospirillales</taxon>
        <taxon>Alcanivoracaceae</taxon>
        <taxon>Alcanivorax</taxon>
    </lineage>
</organism>
<feature type="domain" description="HTH araC/xylS-type" evidence="4">
    <location>
        <begin position="244"/>
        <end position="342"/>
    </location>
</feature>
<dbReference type="Proteomes" id="UP000771797">
    <property type="component" value="Unassembled WGS sequence"/>
</dbReference>
<evidence type="ECO:0000256" key="3">
    <source>
        <dbReference type="ARBA" id="ARBA00023163"/>
    </source>
</evidence>
<dbReference type="Pfam" id="PF12625">
    <property type="entry name" value="Arabinose_bd"/>
    <property type="match status" value="1"/>
</dbReference>
<dbReference type="InterPro" id="IPR009057">
    <property type="entry name" value="Homeodomain-like_sf"/>
</dbReference>
<comment type="caution">
    <text evidence="5">The sequence shown here is derived from an EMBL/GenBank/DDBJ whole genome shotgun (WGS) entry which is preliminary data.</text>
</comment>
<dbReference type="PANTHER" id="PTHR47894:SF1">
    <property type="entry name" value="HTH-TYPE TRANSCRIPTIONAL REGULATOR VQSM"/>
    <property type="match status" value="1"/>
</dbReference>
<dbReference type="Pfam" id="PF12833">
    <property type="entry name" value="HTH_18"/>
    <property type="match status" value="1"/>
</dbReference>
<dbReference type="PROSITE" id="PS01124">
    <property type="entry name" value="HTH_ARAC_FAMILY_2"/>
    <property type="match status" value="1"/>
</dbReference>
<evidence type="ECO:0000256" key="2">
    <source>
        <dbReference type="ARBA" id="ARBA00023125"/>
    </source>
</evidence>
<protein>
    <submittedName>
        <fullName evidence="5">AraC family transcriptional regulator</fullName>
    </submittedName>
</protein>
<dbReference type="PANTHER" id="PTHR47894">
    <property type="entry name" value="HTH-TYPE TRANSCRIPTIONAL REGULATOR GADX"/>
    <property type="match status" value="1"/>
</dbReference>
<keyword evidence="1" id="KW-0805">Transcription regulation</keyword>
<reference evidence="5 6" key="1">
    <citation type="submission" date="2012-09" db="EMBL/GenBank/DDBJ databases">
        <title>Genome Sequence of alkane-degrading Bacterium Alcanivorax sp. 6-D-6.</title>
        <authorList>
            <person name="Lai Q."/>
            <person name="Shao Z."/>
        </authorList>
    </citation>
    <scope>NUCLEOTIDE SEQUENCE [LARGE SCALE GENOMIC DNA]</scope>
    <source>
        <strain evidence="5 6">6-D-6</strain>
    </source>
</reference>
<proteinExistence type="predicted"/>
<dbReference type="InterPro" id="IPR018060">
    <property type="entry name" value="HTH_AraC"/>
</dbReference>
<dbReference type="Gene3D" id="1.10.10.60">
    <property type="entry name" value="Homeodomain-like"/>
    <property type="match status" value="1"/>
</dbReference>
<keyword evidence="3" id="KW-0804">Transcription</keyword>
<keyword evidence="2" id="KW-0238">DNA-binding</keyword>
<dbReference type="EMBL" id="AQPF01000009">
    <property type="protein sequence ID" value="KAF0806289.1"/>
    <property type="molecule type" value="Genomic_DNA"/>
</dbReference>
<evidence type="ECO:0000256" key="1">
    <source>
        <dbReference type="ARBA" id="ARBA00023015"/>
    </source>
</evidence>
<dbReference type="InterPro" id="IPR032687">
    <property type="entry name" value="AraC-type_N"/>
</dbReference>
<dbReference type="PRINTS" id="PR00032">
    <property type="entry name" value="HTHARAC"/>
</dbReference>
<accession>A0ABQ6Y9A7</accession>